<dbReference type="PROSITE" id="PS51153">
    <property type="entry name" value="RPW8"/>
    <property type="match status" value="1"/>
</dbReference>
<dbReference type="KEGG" id="mnt:21396406"/>
<sequence>MAELVILEFALQVAYNKLLQAVDHAEHGLCMSDSALYNLKCTVNRLKPKIDEIISLNQRLENSSDEEIRELVLKAERIVRECSEIAWWNLWKKYMYSKKIKRLDLMLRQLIEIDLQLDQRIAVLQISKQVEELRRSVSMTMGERKSEKRTFGGSRTRVLRVVSRVKRSVISTQSWIFVCLISFFRINKWGYQKLTSRFASVPTN</sequence>
<organism evidence="2 3">
    <name type="scientific">Morus notabilis</name>
    <dbReference type="NCBI Taxonomy" id="981085"/>
    <lineage>
        <taxon>Eukaryota</taxon>
        <taxon>Viridiplantae</taxon>
        <taxon>Streptophyta</taxon>
        <taxon>Embryophyta</taxon>
        <taxon>Tracheophyta</taxon>
        <taxon>Spermatophyta</taxon>
        <taxon>Magnoliopsida</taxon>
        <taxon>eudicotyledons</taxon>
        <taxon>Gunneridae</taxon>
        <taxon>Pentapetalae</taxon>
        <taxon>rosids</taxon>
        <taxon>fabids</taxon>
        <taxon>Rosales</taxon>
        <taxon>Moraceae</taxon>
        <taxon>Moreae</taxon>
        <taxon>Morus</taxon>
    </lineage>
</organism>
<dbReference type="Proteomes" id="UP000030645">
    <property type="component" value="Unassembled WGS sequence"/>
</dbReference>
<proteinExistence type="predicted"/>
<evidence type="ECO:0000259" key="1">
    <source>
        <dbReference type="PROSITE" id="PS51153"/>
    </source>
</evidence>
<feature type="domain" description="RPW8" evidence="1">
    <location>
        <begin position="1"/>
        <end position="149"/>
    </location>
</feature>
<dbReference type="AlphaFoldDB" id="W9SE82"/>
<dbReference type="Pfam" id="PF05659">
    <property type="entry name" value="RPW8"/>
    <property type="match status" value="1"/>
</dbReference>
<dbReference type="InterPro" id="IPR008808">
    <property type="entry name" value="Powdery_mildew-R_dom"/>
</dbReference>
<name>W9SE82_9ROSA</name>
<gene>
    <name evidence="2" type="ORF">L484_013223</name>
</gene>
<reference evidence="3" key="1">
    <citation type="submission" date="2013-01" db="EMBL/GenBank/DDBJ databases">
        <title>Draft Genome Sequence of a Mulberry Tree, Morus notabilis C.K. Schneid.</title>
        <authorList>
            <person name="He N."/>
            <person name="Zhao S."/>
        </authorList>
    </citation>
    <scope>NUCLEOTIDE SEQUENCE</scope>
</reference>
<accession>W9SE82</accession>
<dbReference type="EMBL" id="KE346036">
    <property type="protein sequence ID" value="EXC24857.1"/>
    <property type="molecule type" value="Genomic_DNA"/>
</dbReference>
<evidence type="ECO:0000313" key="2">
    <source>
        <dbReference type="EMBL" id="EXC24857.1"/>
    </source>
</evidence>
<dbReference type="OrthoDB" id="1097453at2759"/>
<evidence type="ECO:0000313" key="3">
    <source>
        <dbReference type="Proteomes" id="UP000030645"/>
    </source>
</evidence>
<keyword evidence="3" id="KW-1185">Reference proteome</keyword>
<protein>
    <recommendedName>
        <fullName evidence="1">RPW8 domain-containing protein</fullName>
    </recommendedName>
</protein>